<reference evidence="10 11" key="2">
    <citation type="submission" date="2019-08" db="EMBL/GenBank/DDBJ databases">
        <title>Jejuicoccus antrihumi gen. nov., sp. nov., a new member of the family Dermacoccaceae isolated from a cave.</title>
        <authorList>
            <person name="Schumann P."/>
            <person name="Kim I.S."/>
        </authorList>
    </citation>
    <scope>NUCLEOTIDE SEQUENCE [LARGE SCALE GENOMIC DNA]</scope>
    <source>
        <strain evidence="10 11">C5-26</strain>
    </source>
</reference>
<dbReference type="Pfam" id="PF18364">
    <property type="entry name" value="Molybdopterin_N"/>
    <property type="match status" value="1"/>
</dbReference>
<dbReference type="Gene3D" id="3.40.50.740">
    <property type="match status" value="1"/>
</dbReference>
<evidence type="ECO:0000313" key="11">
    <source>
        <dbReference type="Proteomes" id="UP000320244"/>
    </source>
</evidence>
<feature type="domain" description="Molybdopterin oxidoreductase N-terminal" evidence="9">
    <location>
        <begin position="14"/>
        <end position="54"/>
    </location>
</feature>
<dbReference type="SUPFAM" id="SSF53706">
    <property type="entry name" value="Formate dehydrogenase/DMSO reductase, domains 1-3"/>
    <property type="match status" value="1"/>
</dbReference>
<comment type="cofactor">
    <cofactor evidence="1">
        <name>Mo-bis(molybdopterin guanine dinucleotide)</name>
        <dbReference type="ChEBI" id="CHEBI:60539"/>
    </cofactor>
</comment>
<dbReference type="PANTHER" id="PTHR43742:SF10">
    <property type="entry name" value="TRIMETHYLAMINE-N-OXIDE REDUCTASE 2"/>
    <property type="match status" value="1"/>
</dbReference>
<evidence type="ECO:0000259" key="9">
    <source>
        <dbReference type="Pfam" id="PF18364"/>
    </source>
</evidence>
<gene>
    <name evidence="10" type="ORF">FGL98_23925</name>
</gene>
<dbReference type="Pfam" id="PF00384">
    <property type="entry name" value="Molybdopterin"/>
    <property type="match status" value="1"/>
</dbReference>
<dbReference type="Pfam" id="PF01568">
    <property type="entry name" value="Molydop_binding"/>
    <property type="match status" value="1"/>
</dbReference>
<evidence type="ECO:0000259" key="8">
    <source>
        <dbReference type="Pfam" id="PF01568"/>
    </source>
</evidence>
<dbReference type="GO" id="GO:0016491">
    <property type="term" value="F:oxidoreductase activity"/>
    <property type="evidence" value="ECO:0007669"/>
    <property type="project" value="UniProtKB-KW"/>
</dbReference>
<dbReference type="Proteomes" id="UP000320244">
    <property type="component" value="Unassembled WGS sequence"/>
</dbReference>
<keyword evidence="11" id="KW-1185">Reference proteome</keyword>
<sequence>MSDVDAEATNLHPHTSHWGTYEAEVRDGEVVAVHPFKGDTNPSSLLDNIPGSTRHRARIAQPMVRAGWLDGGPGPSQRRGSEPFVAVDWAEITERLAQELQRVVGVHGAEAIYGGSYGWASAGRFHHAQSQVHRFLNGLGGYTSSVNTYSLGASAVILPRVVGAYGDVFQRATAWPIIAEHTDLMVCFGGITLKNLGVSPGGVSRHIGADYLHLAAQRGTEFVLFSPLRDDLSGPNVTWHPLRPGTDVAVMLALAYVLDSQGLHDTAFLERYCEGYDQFVRYLRGLDDGQPKTPEWAEQISGIPADSLRLLARRMAVQRTLITVSWSLQRIEHGEQAPWMGVVLAAMLGQIGLPGGGFGHGYGSMAEVGTGRLPFGLPTLPQNRNPISTFIPVARVSDMLLRPGEEFDYNGQRLTYPDIRLVYWCGGNPFHHHQDIGRLRRAIARPDTIVVHDPYWTPMARHADIVLPSTISLEREDIGGSRNDPCLVAMHQAIAPYEQARDDYSTFAAIADALGFGEKFTEGRTAREWLTHLYSQWQERVRTQHGLVIPPFEEFWHEGYLELPAPNDVVLLGDFRADPDAHPIATPSGRIEIFSSEIDAFGYDDCVGHPAWFEPSEWLGSERARKFPLHLIANQPRTRLHSQLDMGKVSQASKVQGREPVRLHPADAAHRGIVDGDVVKVFNDRGSCLAGAILSDDMSRGVVQLSTGAWYDPIDPSDVNSLCVHGNPNTLTPDIGTSRLAQGCSGQHALVQIEKFEGPLPPIR</sequence>
<dbReference type="Gene3D" id="3.40.228.10">
    <property type="entry name" value="Dimethylsulfoxide Reductase, domain 2"/>
    <property type="match status" value="1"/>
</dbReference>
<feature type="non-terminal residue" evidence="10">
    <location>
        <position position="764"/>
    </location>
</feature>
<dbReference type="InterPro" id="IPR041954">
    <property type="entry name" value="CT_DMSOR/BSOR/TMAOR"/>
</dbReference>
<evidence type="ECO:0000259" key="7">
    <source>
        <dbReference type="Pfam" id="PF00384"/>
    </source>
</evidence>
<keyword evidence="6" id="KW-0560">Oxidoreductase</keyword>
<accession>A0A563DQK7</accession>
<dbReference type="RefSeq" id="WP_146321243.1">
    <property type="nucleotide sequence ID" value="NZ_VCQV01000067.1"/>
</dbReference>
<evidence type="ECO:0000256" key="1">
    <source>
        <dbReference type="ARBA" id="ARBA00001942"/>
    </source>
</evidence>
<proteinExistence type="inferred from homology"/>
<evidence type="ECO:0000256" key="3">
    <source>
        <dbReference type="ARBA" id="ARBA00022505"/>
    </source>
</evidence>
<comment type="caution">
    <text evidence="10">The sequence shown here is derived from an EMBL/GenBank/DDBJ whole genome shotgun (WGS) entry which is preliminary data.</text>
</comment>
<feature type="domain" description="Molybdopterin dinucleotide-binding" evidence="8">
    <location>
        <begin position="629"/>
        <end position="746"/>
    </location>
</feature>
<dbReference type="PANTHER" id="PTHR43742">
    <property type="entry name" value="TRIMETHYLAMINE-N-OXIDE REDUCTASE"/>
    <property type="match status" value="1"/>
</dbReference>
<dbReference type="GO" id="GO:0009055">
    <property type="term" value="F:electron transfer activity"/>
    <property type="evidence" value="ECO:0007669"/>
    <property type="project" value="TreeGrafter"/>
</dbReference>
<dbReference type="GO" id="GO:0030151">
    <property type="term" value="F:molybdenum ion binding"/>
    <property type="evidence" value="ECO:0007669"/>
    <property type="project" value="TreeGrafter"/>
</dbReference>
<dbReference type="FunFam" id="2.40.40.20:FF:000009">
    <property type="entry name" value="Biotin sulfoxide reductase 2"/>
    <property type="match status" value="1"/>
</dbReference>
<keyword evidence="5" id="KW-0574">Periplasm</keyword>
<organism evidence="10 11">
    <name type="scientific">Leekyejoonella antrihumi</name>
    <dbReference type="NCBI Taxonomy" id="1660198"/>
    <lineage>
        <taxon>Bacteria</taxon>
        <taxon>Bacillati</taxon>
        <taxon>Actinomycetota</taxon>
        <taxon>Actinomycetes</taxon>
        <taxon>Micrococcales</taxon>
        <taxon>Dermacoccaceae</taxon>
        <taxon>Leekyejoonella</taxon>
    </lineage>
</organism>
<dbReference type="GO" id="GO:0030288">
    <property type="term" value="C:outer membrane-bounded periplasmic space"/>
    <property type="evidence" value="ECO:0007669"/>
    <property type="project" value="TreeGrafter"/>
</dbReference>
<dbReference type="GO" id="GO:0009061">
    <property type="term" value="P:anaerobic respiration"/>
    <property type="evidence" value="ECO:0007669"/>
    <property type="project" value="TreeGrafter"/>
</dbReference>
<keyword evidence="3" id="KW-0500">Molybdenum</keyword>
<evidence type="ECO:0000256" key="6">
    <source>
        <dbReference type="ARBA" id="ARBA00023002"/>
    </source>
</evidence>
<dbReference type="AlphaFoldDB" id="A0A563DQK7"/>
<comment type="similarity">
    <text evidence="2">Belongs to the prokaryotic molybdopterin-containing oxidoreductase family.</text>
</comment>
<name>A0A563DQK7_9MICO</name>
<protein>
    <submittedName>
        <fullName evidence="10">Molybdopterin oxidoreductase</fullName>
    </submittedName>
</protein>
<dbReference type="GO" id="GO:0043546">
    <property type="term" value="F:molybdopterin cofactor binding"/>
    <property type="evidence" value="ECO:0007669"/>
    <property type="project" value="InterPro"/>
</dbReference>
<evidence type="ECO:0000256" key="2">
    <source>
        <dbReference type="ARBA" id="ARBA00010312"/>
    </source>
</evidence>
<dbReference type="EMBL" id="VCQV01000067">
    <property type="protein sequence ID" value="TWP32578.1"/>
    <property type="molecule type" value="Genomic_DNA"/>
</dbReference>
<dbReference type="PROSITE" id="PS00932">
    <property type="entry name" value="MOLYBDOPTERIN_PROK_3"/>
    <property type="match status" value="1"/>
</dbReference>
<dbReference type="InterPro" id="IPR006655">
    <property type="entry name" value="Mopterin_OxRdtase_prok_CS"/>
</dbReference>
<dbReference type="InterPro" id="IPR006657">
    <property type="entry name" value="MoPterin_dinucl-bd_dom"/>
</dbReference>
<dbReference type="InterPro" id="IPR050612">
    <property type="entry name" value="Prok_Mopterin_Oxidored"/>
</dbReference>
<evidence type="ECO:0000313" key="10">
    <source>
        <dbReference type="EMBL" id="TWP32578.1"/>
    </source>
</evidence>
<dbReference type="InterPro" id="IPR009010">
    <property type="entry name" value="Asp_de-COase-like_dom_sf"/>
</dbReference>
<keyword evidence="4" id="KW-0479">Metal-binding</keyword>
<feature type="domain" description="Molybdopterin oxidoreductase" evidence="7">
    <location>
        <begin position="58"/>
        <end position="512"/>
    </location>
</feature>
<dbReference type="OrthoDB" id="7376058at2"/>
<reference evidence="10 11" key="1">
    <citation type="submission" date="2019-05" db="EMBL/GenBank/DDBJ databases">
        <authorList>
            <person name="Lee S.D."/>
        </authorList>
    </citation>
    <scope>NUCLEOTIDE SEQUENCE [LARGE SCALE GENOMIC DNA]</scope>
    <source>
        <strain evidence="10 11">C5-26</strain>
    </source>
</reference>
<dbReference type="Gene3D" id="2.40.40.20">
    <property type="match status" value="1"/>
</dbReference>
<dbReference type="Gene3D" id="3.90.55.10">
    <property type="entry name" value="Dimethylsulfoxide Reductase, domain 3"/>
    <property type="match status" value="1"/>
</dbReference>
<dbReference type="InterPro" id="IPR006656">
    <property type="entry name" value="Mopterin_OxRdtase"/>
</dbReference>
<dbReference type="CDD" id="cd02793">
    <property type="entry name" value="MopB_CT_DMSOR-BSOR-TMAOR"/>
    <property type="match status" value="1"/>
</dbReference>
<evidence type="ECO:0000256" key="5">
    <source>
        <dbReference type="ARBA" id="ARBA00022764"/>
    </source>
</evidence>
<dbReference type="SUPFAM" id="SSF50692">
    <property type="entry name" value="ADC-like"/>
    <property type="match status" value="1"/>
</dbReference>
<evidence type="ECO:0000256" key="4">
    <source>
        <dbReference type="ARBA" id="ARBA00022723"/>
    </source>
</evidence>
<dbReference type="InterPro" id="IPR041460">
    <property type="entry name" value="Molybdopterin_N"/>
</dbReference>